<keyword evidence="2" id="KW-1185">Reference proteome</keyword>
<protein>
    <submittedName>
        <fullName evidence="1">Uncharacterized protein</fullName>
    </submittedName>
</protein>
<organism evidence="1 2">
    <name type="scientific">Arctium lappa</name>
    <name type="common">Greater burdock</name>
    <name type="synonym">Lappa major</name>
    <dbReference type="NCBI Taxonomy" id="4217"/>
    <lineage>
        <taxon>Eukaryota</taxon>
        <taxon>Viridiplantae</taxon>
        <taxon>Streptophyta</taxon>
        <taxon>Embryophyta</taxon>
        <taxon>Tracheophyta</taxon>
        <taxon>Spermatophyta</taxon>
        <taxon>Magnoliopsida</taxon>
        <taxon>eudicotyledons</taxon>
        <taxon>Gunneridae</taxon>
        <taxon>Pentapetalae</taxon>
        <taxon>asterids</taxon>
        <taxon>campanulids</taxon>
        <taxon>Asterales</taxon>
        <taxon>Asteraceae</taxon>
        <taxon>Carduoideae</taxon>
        <taxon>Cardueae</taxon>
        <taxon>Arctiinae</taxon>
        <taxon>Arctium</taxon>
    </lineage>
</organism>
<dbReference type="Proteomes" id="UP001055879">
    <property type="component" value="Linkage Group LG05"/>
</dbReference>
<comment type="caution">
    <text evidence="1">The sequence shown here is derived from an EMBL/GenBank/DDBJ whole genome shotgun (WGS) entry which is preliminary data.</text>
</comment>
<evidence type="ECO:0000313" key="1">
    <source>
        <dbReference type="EMBL" id="KAI3728010.1"/>
    </source>
</evidence>
<name>A0ACB9C1B8_ARCLA</name>
<evidence type="ECO:0000313" key="2">
    <source>
        <dbReference type="Proteomes" id="UP001055879"/>
    </source>
</evidence>
<proteinExistence type="predicted"/>
<gene>
    <name evidence="1" type="ORF">L6452_16635</name>
</gene>
<accession>A0ACB9C1B8</accession>
<reference evidence="2" key="1">
    <citation type="journal article" date="2022" name="Mol. Ecol. Resour.">
        <title>The genomes of chicory, endive, great burdock and yacon provide insights into Asteraceae palaeo-polyploidization history and plant inulin production.</title>
        <authorList>
            <person name="Fan W."/>
            <person name="Wang S."/>
            <person name="Wang H."/>
            <person name="Wang A."/>
            <person name="Jiang F."/>
            <person name="Liu H."/>
            <person name="Zhao H."/>
            <person name="Xu D."/>
            <person name="Zhang Y."/>
        </authorList>
    </citation>
    <scope>NUCLEOTIDE SEQUENCE [LARGE SCALE GENOMIC DNA]</scope>
    <source>
        <strain evidence="2">cv. Niubang</strain>
    </source>
</reference>
<dbReference type="EMBL" id="CM042051">
    <property type="protein sequence ID" value="KAI3728010.1"/>
    <property type="molecule type" value="Genomic_DNA"/>
</dbReference>
<sequence length="449" mass="49506">MDCGHNDSEPRRSGSFSRISSTNSSLRRHSFNLVGVVHHEVDDDSDCRSVSEAGDIGDRALHSKRYSGSASGRLRFSFDNNGENLVVPIQEHSIKESQLPAASPASPDSLLHDQSQNKECKKELPWFMIYISSRIHLAVLGILGVLTRYLLEKLFGPEVVGATSDQSYMYVDLAPNMVGSFLMGWFGTVYKGDISKFSPELAVGLTTGYLGSLTTFSGWNQKMLELSVNGHWVFVVLGFLLGLFLVAYSFIFGVETAKGFKWAFNRTNLSSKCGFSEVNTIMSQSILIVVMITLLGSVWGASVALFRKDFDNDRSTSYLWFGCIVGPIGVWIRFYLARLNGQGLGRTEMMKWMPFGTLIANVTAACIMAAMATLKKAVTDNHFGIVATGIQFGLCGCLSTVSTFIAEFGAMRESKHPWRAYVYALTTMIISFGLGTLIFSVPVWTKSWT</sequence>
<reference evidence="1 2" key="2">
    <citation type="journal article" date="2022" name="Mol. Ecol. Resour.">
        <title>The genomes of chicory, endive, great burdock and yacon provide insights into Asteraceae paleo-polyploidization history and plant inulin production.</title>
        <authorList>
            <person name="Fan W."/>
            <person name="Wang S."/>
            <person name="Wang H."/>
            <person name="Wang A."/>
            <person name="Jiang F."/>
            <person name="Liu H."/>
            <person name="Zhao H."/>
            <person name="Xu D."/>
            <person name="Zhang Y."/>
        </authorList>
    </citation>
    <scope>NUCLEOTIDE SEQUENCE [LARGE SCALE GENOMIC DNA]</scope>
    <source>
        <strain evidence="2">cv. Niubang</strain>
    </source>
</reference>